<dbReference type="EMBL" id="UOFS01000029">
    <property type="protein sequence ID" value="VAW96655.1"/>
    <property type="molecule type" value="Genomic_DNA"/>
</dbReference>
<keyword evidence="1" id="KW-0732">Signal</keyword>
<evidence type="ECO:0000256" key="1">
    <source>
        <dbReference type="ARBA" id="ARBA00022729"/>
    </source>
</evidence>
<sequence>MLNALNGITRRYFIGILLSIASVLVSSTGFASDIETILMPGKVIEGHKKWESTCSKCHKVFGDLNQSKLCLDCHDKIAFDIKKKRGYHGRYSQVQRQECRACHTDHIGRGGDIVKLDKETFDHHLTDFKLKGTHKKVDCRLCHKKKIPYRETKSKCISCHKKDDPHKKRLGKKYKGKCEKCHQETGWTKMKFNHNKRTKFKLVSKHKKVNCAICHPNDRFIKTPKKCYSCHRLNDVHRGGNGKDCKKCHNPRGWKKVEFDHNEDTNFKLEGRHKEVICVDCHGNDKAKLDIKVGKKKKKARRCYDCHKQDDEHKGTFGKKCETCHGVKNWWVKRKFQHDKHTDFKLKGKHKKADCNDCHRGGNVYKEKLKQTCYTCHKVDDTHKGQLGKKCQTCHNESGWDKKVVFEHDITNFPLIGIHAITPCEECHLTKSFKDAKIACFSCHEAIDNHKRTLGENCNRCHNPNDWNLWRFNHSKESKFKIDGKHKNLICKHCHRTPSKKLQSEPRTCIRCHASDDAHNGAFGNNCKQCHTTDSFRELNR</sequence>
<dbReference type="PANTHER" id="PTHR35038">
    <property type="entry name" value="DISSIMILATORY SULFITE REDUCTASE SIRA"/>
    <property type="match status" value="1"/>
</dbReference>
<dbReference type="PANTHER" id="PTHR35038:SF10">
    <property type="entry name" value="HIGH-MOLECULAR-WEIGHT CYTOCHROME C"/>
    <property type="match status" value="1"/>
</dbReference>
<dbReference type="InterPro" id="IPR051829">
    <property type="entry name" value="Multiheme_Cytochr_ET"/>
</dbReference>
<dbReference type="Gene3D" id="3.90.10.10">
    <property type="entry name" value="Cytochrome C3"/>
    <property type="match status" value="5"/>
</dbReference>
<dbReference type="AlphaFoldDB" id="A0A3B0ZSZ9"/>
<name>A0A3B0ZSZ9_9ZZZZ</name>
<gene>
    <name evidence="2" type="ORF">MNBD_GAMMA22-1033</name>
</gene>
<evidence type="ECO:0000313" key="2">
    <source>
        <dbReference type="EMBL" id="VAW96655.1"/>
    </source>
</evidence>
<reference evidence="2" key="1">
    <citation type="submission" date="2018-06" db="EMBL/GenBank/DDBJ databases">
        <authorList>
            <person name="Zhirakovskaya E."/>
        </authorList>
    </citation>
    <scope>NUCLEOTIDE SEQUENCE</scope>
</reference>
<dbReference type="InterPro" id="IPR036280">
    <property type="entry name" value="Multihaem_cyt_sf"/>
</dbReference>
<dbReference type="SUPFAM" id="SSF48695">
    <property type="entry name" value="Multiheme cytochromes"/>
    <property type="match status" value="3"/>
</dbReference>
<proteinExistence type="predicted"/>
<accession>A0A3B0ZSZ9</accession>
<protein>
    <submittedName>
        <fullName evidence="2">Uncharacterized protein</fullName>
    </submittedName>
</protein>
<dbReference type="Gene3D" id="1.10.1130.10">
    <property type="entry name" value="Flavocytochrome C3, Chain A"/>
    <property type="match status" value="1"/>
</dbReference>
<organism evidence="2">
    <name type="scientific">hydrothermal vent metagenome</name>
    <dbReference type="NCBI Taxonomy" id="652676"/>
    <lineage>
        <taxon>unclassified sequences</taxon>
        <taxon>metagenomes</taxon>
        <taxon>ecological metagenomes</taxon>
    </lineage>
</organism>